<evidence type="ECO:0000256" key="1">
    <source>
        <dbReference type="SAM" id="Phobius"/>
    </source>
</evidence>
<evidence type="ECO:0000313" key="3">
    <source>
        <dbReference type="EMBL" id="ETW11367.1"/>
    </source>
</evidence>
<keyword evidence="1" id="KW-0472">Membrane</keyword>
<proteinExistence type="predicted"/>
<dbReference type="EMBL" id="AQQW01000012">
    <property type="protein sequence ID" value="ETW11367.1"/>
    <property type="molecule type" value="Genomic_DNA"/>
</dbReference>
<dbReference type="InterPro" id="IPR009936">
    <property type="entry name" value="DUF1468"/>
</dbReference>
<feature type="transmembrane region" description="Helical" evidence="1">
    <location>
        <begin position="65"/>
        <end position="96"/>
    </location>
</feature>
<dbReference type="Proteomes" id="UP000019063">
    <property type="component" value="Unassembled WGS sequence"/>
</dbReference>
<feature type="transmembrane region" description="Helical" evidence="1">
    <location>
        <begin position="103"/>
        <end position="121"/>
    </location>
</feature>
<protein>
    <recommendedName>
        <fullName evidence="2">DUF1468 domain-containing protein</fullName>
    </recommendedName>
</protein>
<keyword evidence="4" id="KW-1185">Reference proteome</keyword>
<name>W4HF54_9RHOB</name>
<dbReference type="eggNOG" id="ENOG5033C16">
    <property type="taxonomic scope" value="Bacteria"/>
</dbReference>
<reference evidence="3 4" key="1">
    <citation type="journal article" date="2014" name="Antonie Van Leeuwenhoek">
        <title>Roseivivax atlanticus sp. nov., isolated from surface seawater of the Atlantic Ocean.</title>
        <authorList>
            <person name="Li G."/>
            <person name="Lai Q."/>
            <person name="Liu X."/>
            <person name="Sun F."/>
            <person name="Shao Z."/>
        </authorList>
    </citation>
    <scope>NUCLEOTIDE SEQUENCE [LARGE SCALE GENOMIC DNA]</scope>
    <source>
        <strain evidence="3 4">22II-s10s</strain>
    </source>
</reference>
<organism evidence="3 4">
    <name type="scientific">Roseivivax marinus</name>
    <dbReference type="NCBI Taxonomy" id="1379903"/>
    <lineage>
        <taxon>Bacteria</taxon>
        <taxon>Pseudomonadati</taxon>
        <taxon>Pseudomonadota</taxon>
        <taxon>Alphaproteobacteria</taxon>
        <taxon>Rhodobacterales</taxon>
        <taxon>Roseobacteraceae</taxon>
        <taxon>Roseivivax</taxon>
    </lineage>
</organism>
<dbReference type="STRING" id="1379903.ATO8_16890"/>
<evidence type="ECO:0000259" key="2">
    <source>
        <dbReference type="Pfam" id="PF07331"/>
    </source>
</evidence>
<feature type="transmembrane region" description="Helical" evidence="1">
    <location>
        <begin position="21"/>
        <end position="40"/>
    </location>
</feature>
<keyword evidence="1" id="KW-1133">Transmembrane helix</keyword>
<evidence type="ECO:0000313" key="4">
    <source>
        <dbReference type="Proteomes" id="UP000019063"/>
    </source>
</evidence>
<keyword evidence="1" id="KW-0812">Transmembrane</keyword>
<dbReference type="Pfam" id="PF07331">
    <property type="entry name" value="TctB"/>
    <property type="match status" value="1"/>
</dbReference>
<sequence>MAAVVIYLWSVLDASRGPQDWLMILPAGLVCIAALLWAGGSDVVRESRDTTETGSERDSSLLPPALLVLICLYAPAAGLIGFDIATAIFIPAALVLQGERRPVHLGLASLGGTALLMWVFLDLLAVRLPVTVL</sequence>
<gene>
    <name evidence="3" type="ORF">ATO8_16890</name>
</gene>
<dbReference type="AlphaFoldDB" id="W4HF54"/>
<comment type="caution">
    <text evidence="3">The sequence shown here is derived from an EMBL/GenBank/DDBJ whole genome shotgun (WGS) entry which is preliminary data.</text>
</comment>
<feature type="domain" description="DUF1468" evidence="2">
    <location>
        <begin position="7"/>
        <end position="129"/>
    </location>
</feature>
<accession>W4HF54</accession>